<evidence type="ECO:0000256" key="1">
    <source>
        <dbReference type="SAM" id="MobiDB-lite"/>
    </source>
</evidence>
<feature type="compositionally biased region" description="Acidic residues" evidence="1">
    <location>
        <begin position="156"/>
        <end position="165"/>
    </location>
</feature>
<proteinExistence type="predicted"/>
<protein>
    <submittedName>
        <fullName evidence="2">Uncharacterized protein</fullName>
    </submittedName>
</protein>
<accession>A0A6A5TN23</accession>
<keyword evidence="3" id="KW-1185">Reference proteome</keyword>
<organism evidence="2 3">
    <name type="scientific">Byssothecium circinans</name>
    <dbReference type="NCBI Taxonomy" id="147558"/>
    <lineage>
        <taxon>Eukaryota</taxon>
        <taxon>Fungi</taxon>
        <taxon>Dikarya</taxon>
        <taxon>Ascomycota</taxon>
        <taxon>Pezizomycotina</taxon>
        <taxon>Dothideomycetes</taxon>
        <taxon>Pleosporomycetidae</taxon>
        <taxon>Pleosporales</taxon>
        <taxon>Massarineae</taxon>
        <taxon>Massarinaceae</taxon>
        <taxon>Byssothecium</taxon>
    </lineage>
</organism>
<gene>
    <name evidence="2" type="ORF">CC80DRAFT_552634</name>
</gene>
<evidence type="ECO:0000313" key="2">
    <source>
        <dbReference type="EMBL" id="KAF1952206.1"/>
    </source>
</evidence>
<name>A0A6A5TN23_9PLEO</name>
<dbReference type="AlphaFoldDB" id="A0A6A5TN23"/>
<dbReference type="OrthoDB" id="3894566at2759"/>
<sequence length="197" mass="22319">MLPLLSRLKRIKFIIWAGEVETAQFKRTFPDQDDLVLAPSQWKQVVPTSSSSTDNLSRDSLSRTLATLLEHLPLVSEVHIDILIDATSYLNWDLLDPKWVTVQKWLGGPIACNSEEKSVDITSIQRRHASVAMIGSSEIFSAVFLHQRDPFPANWQEEDNGEAAEDSSKTNKTNNMRDMGEVSLTKIFRRAVDHKSR</sequence>
<dbReference type="EMBL" id="ML977012">
    <property type="protein sequence ID" value="KAF1952206.1"/>
    <property type="molecule type" value="Genomic_DNA"/>
</dbReference>
<dbReference type="Proteomes" id="UP000800035">
    <property type="component" value="Unassembled WGS sequence"/>
</dbReference>
<evidence type="ECO:0000313" key="3">
    <source>
        <dbReference type="Proteomes" id="UP000800035"/>
    </source>
</evidence>
<reference evidence="2" key="1">
    <citation type="journal article" date="2020" name="Stud. Mycol.">
        <title>101 Dothideomycetes genomes: a test case for predicting lifestyles and emergence of pathogens.</title>
        <authorList>
            <person name="Haridas S."/>
            <person name="Albert R."/>
            <person name="Binder M."/>
            <person name="Bloem J."/>
            <person name="Labutti K."/>
            <person name="Salamov A."/>
            <person name="Andreopoulos B."/>
            <person name="Baker S."/>
            <person name="Barry K."/>
            <person name="Bills G."/>
            <person name="Bluhm B."/>
            <person name="Cannon C."/>
            <person name="Castanera R."/>
            <person name="Culley D."/>
            <person name="Daum C."/>
            <person name="Ezra D."/>
            <person name="Gonzalez J."/>
            <person name="Henrissat B."/>
            <person name="Kuo A."/>
            <person name="Liang C."/>
            <person name="Lipzen A."/>
            <person name="Lutzoni F."/>
            <person name="Magnuson J."/>
            <person name="Mondo S."/>
            <person name="Nolan M."/>
            <person name="Ohm R."/>
            <person name="Pangilinan J."/>
            <person name="Park H.-J."/>
            <person name="Ramirez L."/>
            <person name="Alfaro M."/>
            <person name="Sun H."/>
            <person name="Tritt A."/>
            <person name="Yoshinaga Y."/>
            <person name="Zwiers L.-H."/>
            <person name="Turgeon B."/>
            <person name="Goodwin S."/>
            <person name="Spatafora J."/>
            <person name="Crous P."/>
            <person name="Grigoriev I."/>
        </authorList>
    </citation>
    <scope>NUCLEOTIDE SEQUENCE</scope>
    <source>
        <strain evidence="2">CBS 675.92</strain>
    </source>
</reference>
<feature type="region of interest" description="Disordered" evidence="1">
    <location>
        <begin position="154"/>
        <end position="176"/>
    </location>
</feature>